<comment type="similarity">
    <text evidence="1">Belongs to the ATP-dependent AMP-binding enzyme family.</text>
</comment>
<dbReference type="InterPro" id="IPR036736">
    <property type="entry name" value="ACP-like_sf"/>
</dbReference>
<dbReference type="CDD" id="cd05931">
    <property type="entry name" value="FAAL"/>
    <property type="match status" value="1"/>
</dbReference>
<feature type="domain" description="Carrier" evidence="6">
    <location>
        <begin position="610"/>
        <end position="687"/>
    </location>
</feature>
<keyword evidence="4" id="KW-0436">Ligase</keyword>
<dbReference type="Proteomes" id="UP000181897">
    <property type="component" value="Chromosome"/>
</dbReference>
<dbReference type="Gene3D" id="1.10.1200.10">
    <property type="entry name" value="ACP-like"/>
    <property type="match status" value="1"/>
</dbReference>
<dbReference type="Gene3D" id="3.30.300.30">
    <property type="match status" value="1"/>
</dbReference>
<dbReference type="PANTHER" id="PTHR22754">
    <property type="entry name" value="DISCO-INTERACTING PROTEIN 2 DIP2 -RELATED"/>
    <property type="match status" value="1"/>
</dbReference>
<dbReference type="GO" id="GO:0070566">
    <property type="term" value="F:adenylyltransferase activity"/>
    <property type="evidence" value="ECO:0007669"/>
    <property type="project" value="TreeGrafter"/>
</dbReference>
<dbReference type="SMART" id="SM00823">
    <property type="entry name" value="PKS_PP"/>
    <property type="match status" value="1"/>
</dbReference>
<keyword evidence="5" id="KW-0472">Membrane</keyword>
<evidence type="ECO:0000313" key="8">
    <source>
        <dbReference type="Proteomes" id="UP000181897"/>
    </source>
</evidence>
<dbReference type="GO" id="GO:0016874">
    <property type="term" value="F:ligase activity"/>
    <property type="evidence" value="ECO:0007669"/>
    <property type="project" value="UniProtKB-KW"/>
</dbReference>
<keyword evidence="8" id="KW-1185">Reference proteome</keyword>
<dbReference type="OrthoDB" id="9803968at2"/>
<evidence type="ECO:0000259" key="6">
    <source>
        <dbReference type="PROSITE" id="PS50075"/>
    </source>
</evidence>
<dbReference type="Pfam" id="PF00550">
    <property type="entry name" value="PP-binding"/>
    <property type="match status" value="1"/>
</dbReference>
<sequence length="692" mass="73913">MTDIADIARRPGLASGDLLPAVVMSHAQSRTEEVAFHYLTPAGPSQELTYGALGDNARTMAQGLLVVGCGKGERVALMCSHGPAFVTGLIAILMAGCAAVPVALPAGSAMRSRAAAILQKAGCVAILTGASQAEIDAAAADGLFEGHSLLRIDDLAKLGAAQGDVPLPVIHPKDVAIVQYTSGSTSAPRGVMVTHAALTAVQQAIASAVQPRAEERALTWLPPEHDMGLMGGLLFNLWYGGITYVLSPTVFIKRPIRWLEAISRFKATISVAPNFAFDLCVRTIPQTRRSELDLRAWRTALNGAEPVQSKTLNNFAQAFAECGFEPQAFLPCYGLAEATLLVSGASRGKGATSRWFDPKAMEQGSVVTTKSGTGRCLVSSGPVRTTGGVKIVAPDTLHPCPPNRIGEIWIAGDSMGSGYLGLPEDSRRTFGAYTATGEGPYLRSGDTGFLLDDELFVTGRMKDIVLWHGRSLHAADLELVLDGAEPHVRRSRISLRQTSENEVVVMAEISPNRDTAPVTAENNDHIDLASRLWRRLMAETGVEADRVVLVRPGTLQWTSSGKIRRSASLARLQSAPQQVLCDWRPDLSKSRQTQLVAIRALAETARHGPPDAVGLLDFFLAWVAAATDAPLDEVDPDLPWSDQGLDSLMMTDLLLDLESAIGAQVLTEELFDLSDPRLLATTLAARMKAPET</sequence>
<protein>
    <recommendedName>
        <fullName evidence="6">Carrier domain-containing protein</fullName>
    </recommendedName>
</protein>
<keyword evidence="5" id="KW-1133">Transmembrane helix</keyword>
<evidence type="ECO:0000256" key="2">
    <source>
        <dbReference type="ARBA" id="ARBA00022450"/>
    </source>
</evidence>
<dbReference type="InterPro" id="IPR045851">
    <property type="entry name" value="AMP-bd_C_sf"/>
</dbReference>
<dbReference type="SUPFAM" id="SSF47336">
    <property type="entry name" value="ACP-like"/>
    <property type="match status" value="1"/>
</dbReference>
<dbReference type="InterPro" id="IPR042099">
    <property type="entry name" value="ANL_N_sf"/>
</dbReference>
<evidence type="ECO:0000256" key="5">
    <source>
        <dbReference type="SAM" id="Phobius"/>
    </source>
</evidence>
<evidence type="ECO:0000313" key="7">
    <source>
        <dbReference type="EMBL" id="APE44429.1"/>
    </source>
</evidence>
<dbReference type="InterPro" id="IPR040097">
    <property type="entry name" value="FAAL/FAAC"/>
</dbReference>
<name>A0A1J0WJF7_9RHOB</name>
<keyword evidence="2" id="KW-0596">Phosphopantetheine</keyword>
<dbReference type="InterPro" id="IPR009081">
    <property type="entry name" value="PP-bd_ACP"/>
</dbReference>
<dbReference type="FunFam" id="3.40.50.12780:FF:000013">
    <property type="entry name" value="Long-chain-fatty-acid--AMP ligase FadD32"/>
    <property type="match status" value="1"/>
</dbReference>
<dbReference type="RefSeq" id="WP_071972771.1">
    <property type="nucleotide sequence ID" value="NZ_CP018076.1"/>
</dbReference>
<dbReference type="Pfam" id="PF00501">
    <property type="entry name" value="AMP-binding"/>
    <property type="match status" value="1"/>
</dbReference>
<dbReference type="PROSITE" id="PS50075">
    <property type="entry name" value="CARRIER"/>
    <property type="match status" value="1"/>
</dbReference>
<dbReference type="SUPFAM" id="SSF56801">
    <property type="entry name" value="Acetyl-CoA synthetase-like"/>
    <property type="match status" value="1"/>
</dbReference>
<proteinExistence type="inferred from homology"/>
<dbReference type="Gene3D" id="3.40.50.12780">
    <property type="entry name" value="N-terminal domain of ligase-like"/>
    <property type="match status" value="1"/>
</dbReference>
<dbReference type="PANTHER" id="PTHR22754:SF32">
    <property type="entry name" value="DISCO-INTERACTING PROTEIN 2"/>
    <property type="match status" value="1"/>
</dbReference>
<dbReference type="KEGG" id="suam:BOO69_14175"/>
<gene>
    <name evidence="7" type="ORF">BOO69_14175</name>
</gene>
<dbReference type="InterPro" id="IPR000873">
    <property type="entry name" value="AMP-dep_synth/lig_dom"/>
</dbReference>
<dbReference type="PROSITE" id="PS00455">
    <property type="entry name" value="AMP_BINDING"/>
    <property type="match status" value="1"/>
</dbReference>
<reference evidence="7 8" key="1">
    <citation type="submission" date="2016-11" db="EMBL/GenBank/DDBJ databases">
        <title>Complete genome sequence of Sulfitobacter sp. AM1-D1, a toxic bacteria associated with marine dinoflagellate Alexandrium minutum in East China Sea.</title>
        <authorList>
            <person name="Yang Q."/>
            <person name="Zhang X."/>
            <person name="Tian X."/>
        </authorList>
    </citation>
    <scope>NUCLEOTIDE SEQUENCE [LARGE SCALE GENOMIC DNA]</scope>
    <source>
        <strain evidence="7 8">AM1-D1</strain>
    </source>
</reference>
<keyword evidence="3" id="KW-0597">Phosphoprotein</keyword>
<evidence type="ECO:0000256" key="1">
    <source>
        <dbReference type="ARBA" id="ARBA00006432"/>
    </source>
</evidence>
<dbReference type="GO" id="GO:0006633">
    <property type="term" value="P:fatty acid biosynthetic process"/>
    <property type="evidence" value="ECO:0007669"/>
    <property type="project" value="TreeGrafter"/>
</dbReference>
<dbReference type="InterPro" id="IPR020845">
    <property type="entry name" value="AMP-binding_CS"/>
</dbReference>
<organism evidence="7 8">
    <name type="scientific">Sulfitobacter alexandrii</name>
    <dbReference type="NCBI Taxonomy" id="1917485"/>
    <lineage>
        <taxon>Bacteria</taxon>
        <taxon>Pseudomonadati</taxon>
        <taxon>Pseudomonadota</taxon>
        <taxon>Alphaproteobacteria</taxon>
        <taxon>Rhodobacterales</taxon>
        <taxon>Roseobacteraceae</taxon>
        <taxon>Sulfitobacter</taxon>
    </lineage>
</organism>
<dbReference type="GO" id="GO:0071766">
    <property type="term" value="P:Actinobacterium-type cell wall biogenesis"/>
    <property type="evidence" value="ECO:0007669"/>
    <property type="project" value="UniProtKB-ARBA"/>
</dbReference>
<keyword evidence="5" id="KW-0812">Transmembrane</keyword>
<dbReference type="EMBL" id="CP018076">
    <property type="protein sequence ID" value="APE44429.1"/>
    <property type="molecule type" value="Genomic_DNA"/>
</dbReference>
<dbReference type="GO" id="GO:0005886">
    <property type="term" value="C:plasma membrane"/>
    <property type="evidence" value="ECO:0007669"/>
    <property type="project" value="TreeGrafter"/>
</dbReference>
<dbReference type="STRING" id="1917485.BOO69_14175"/>
<feature type="transmembrane region" description="Helical" evidence="5">
    <location>
        <begin position="84"/>
        <end position="104"/>
    </location>
</feature>
<dbReference type="InterPro" id="IPR020806">
    <property type="entry name" value="PKS_PP-bd"/>
</dbReference>
<dbReference type="GO" id="GO:0031177">
    <property type="term" value="F:phosphopantetheine binding"/>
    <property type="evidence" value="ECO:0007669"/>
    <property type="project" value="InterPro"/>
</dbReference>
<evidence type="ECO:0000256" key="4">
    <source>
        <dbReference type="ARBA" id="ARBA00022598"/>
    </source>
</evidence>
<accession>A0A1J0WJF7</accession>
<evidence type="ECO:0000256" key="3">
    <source>
        <dbReference type="ARBA" id="ARBA00022553"/>
    </source>
</evidence>
<dbReference type="AlphaFoldDB" id="A0A1J0WJF7"/>